<reference evidence="3 4" key="1">
    <citation type="submission" date="2018-01" db="EMBL/GenBank/DDBJ databases">
        <title>The whole genome sequencing and assembly of Halobacillus litoralis ERB031 strain.</title>
        <authorList>
            <person name="Lee S.-J."/>
            <person name="Park M.-K."/>
            <person name="Kim J.-Y."/>
            <person name="Lee Y.-J."/>
            <person name="Yi H."/>
            <person name="Bahn Y.-S."/>
            <person name="Kim J.F."/>
            <person name="Lee D.-W."/>
        </authorList>
    </citation>
    <scope>NUCLEOTIDE SEQUENCE [LARGE SCALE GENOMIC DNA]</scope>
    <source>
        <strain evidence="3 4">ERB 031</strain>
    </source>
</reference>
<dbReference type="Pfam" id="PF21821">
    <property type="entry name" value="Dit_like"/>
    <property type="match status" value="1"/>
</dbReference>
<evidence type="ECO:0000259" key="2">
    <source>
        <dbReference type="PROSITE" id="PS51782"/>
    </source>
</evidence>
<dbReference type="KEGG" id="hli:HLI_11655"/>
<proteinExistence type="predicted"/>
<dbReference type="Proteomes" id="UP000287756">
    <property type="component" value="Chromosome"/>
</dbReference>
<dbReference type="PROSITE" id="PS51782">
    <property type="entry name" value="LYSM"/>
    <property type="match status" value="1"/>
</dbReference>
<sequence>MQGKAILQGEKLHVSSESYPNDGSVTRHPVEKGEGKSITDHVSVSPKSVSLRGILVRPTNEEVETLISKLESWQEVGTLLQYEGRRIMANIVIESFDVDTDSKNANGFAFSMKLVKIQLAESSYQKSSKPVTNEGRKQTKNPNTRKKYHVVRKGDTYWGCARKYGTSVKQLEKWNPWPARVIPIGVKMRVG</sequence>
<gene>
    <name evidence="3" type="ORF">HLI_11655</name>
</gene>
<dbReference type="OrthoDB" id="2969869at2"/>
<feature type="region of interest" description="Disordered" evidence="1">
    <location>
        <begin position="11"/>
        <end position="40"/>
    </location>
</feature>
<dbReference type="SMART" id="SM00257">
    <property type="entry name" value="LysM"/>
    <property type="match status" value="1"/>
</dbReference>
<dbReference type="AlphaFoldDB" id="A0A410MDI1"/>
<dbReference type="SUPFAM" id="SSF54106">
    <property type="entry name" value="LysM domain"/>
    <property type="match status" value="1"/>
</dbReference>
<dbReference type="InterPro" id="IPR048494">
    <property type="entry name" value="Dit-like_N"/>
</dbReference>
<name>A0A410MDI1_9BACI</name>
<dbReference type="CDD" id="cd00118">
    <property type="entry name" value="LysM"/>
    <property type="match status" value="1"/>
</dbReference>
<feature type="compositionally biased region" description="Polar residues" evidence="1">
    <location>
        <begin position="15"/>
        <end position="24"/>
    </location>
</feature>
<dbReference type="InterPro" id="IPR036779">
    <property type="entry name" value="LysM_dom_sf"/>
</dbReference>
<dbReference type="Gene3D" id="3.10.350.10">
    <property type="entry name" value="LysM domain"/>
    <property type="match status" value="1"/>
</dbReference>
<dbReference type="EMBL" id="CP026118">
    <property type="protein sequence ID" value="QAS52804.1"/>
    <property type="molecule type" value="Genomic_DNA"/>
</dbReference>
<dbReference type="Pfam" id="PF01476">
    <property type="entry name" value="LysM"/>
    <property type="match status" value="1"/>
</dbReference>
<feature type="compositionally biased region" description="Basic and acidic residues" evidence="1">
    <location>
        <begin position="28"/>
        <end position="39"/>
    </location>
</feature>
<protein>
    <submittedName>
        <fullName evidence="3">LysM domain-containing protein</fullName>
    </submittedName>
</protein>
<dbReference type="InterPro" id="IPR018392">
    <property type="entry name" value="LysM"/>
</dbReference>
<dbReference type="RefSeq" id="WP_128525081.1">
    <property type="nucleotide sequence ID" value="NZ_CP026118.1"/>
</dbReference>
<evidence type="ECO:0000313" key="4">
    <source>
        <dbReference type="Proteomes" id="UP000287756"/>
    </source>
</evidence>
<accession>A0A410MDI1</accession>
<evidence type="ECO:0000313" key="3">
    <source>
        <dbReference type="EMBL" id="QAS52804.1"/>
    </source>
</evidence>
<evidence type="ECO:0000256" key="1">
    <source>
        <dbReference type="SAM" id="MobiDB-lite"/>
    </source>
</evidence>
<feature type="region of interest" description="Disordered" evidence="1">
    <location>
        <begin position="126"/>
        <end position="145"/>
    </location>
</feature>
<organism evidence="3 4">
    <name type="scientific">Halobacillus litoralis</name>
    <dbReference type="NCBI Taxonomy" id="45668"/>
    <lineage>
        <taxon>Bacteria</taxon>
        <taxon>Bacillati</taxon>
        <taxon>Bacillota</taxon>
        <taxon>Bacilli</taxon>
        <taxon>Bacillales</taxon>
        <taxon>Bacillaceae</taxon>
        <taxon>Halobacillus</taxon>
    </lineage>
</organism>
<feature type="domain" description="LysM" evidence="2">
    <location>
        <begin position="147"/>
        <end position="190"/>
    </location>
</feature>